<gene>
    <name evidence="1" type="ORF">SAMN04489732_1563</name>
</gene>
<organism evidence="1 2">
    <name type="scientific">Amycolatopsis saalfeldensis</name>
    <dbReference type="NCBI Taxonomy" id="394193"/>
    <lineage>
        <taxon>Bacteria</taxon>
        <taxon>Bacillati</taxon>
        <taxon>Actinomycetota</taxon>
        <taxon>Actinomycetes</taxon>
        <taxon>Pseudonocardiales</taxon>
        <taxon>Pseudonocardiaceae</taxon>
        <taxon>Amycolatopsis</taxon>
    </lineage>
</organism>
<evidence type="ECO:0000313" key="1">
    <source>
        <dbReference type="EMBL" id="SEP54558.1"/>
    </source>
</evidence>
<reference evidence="1 2" key="1">
    <citation type="submission" date="2016-10" db="EMBL/GenBank/DDBJ databases">
        <authorList>
            <person name="de Groot N.N."/>
        </authorList>
    </citation>
    <scope>NUCLEOTIDE SEQUENCE [LARGE SCALE GENOMIC DNA]</scope>
    <source>
        <strain evidence="1 2">DSM 44993</strain>
    </source>
</reference>
<proteinExistence type="predicted"/>
<keyword evidence="2" id="KW-1185">Reference proteome</keyword>
<sequence length="116" mass="12415">MSKTFPCQASRHGEWWVANIPQHAVYGYGRTLKALHDNITQGLSLVDVTAEVTITPTSPELDRLRRTEAAYEAALVDAATTLAAGGSTVRDIADATRVPIARIKALQATCGPEPEA</sequence>
<dbReference type="STRING" id="394193.SAMN04489732_1563"/>
<dbReference type="RefSeq" id="WP_091629892.1">
    <property type="nucleotide sequence ID" value="NZ_FOEF01000056.1"/>
</dbReference>
<dbReference type="EMBL" id="FOEF01000056">
    <property type="protein sequence ID" value="SEP54558.1"/>
    <property type="molecule type" value="Genomic_DNA"/>
</dbReference>
<dbReference type="OrthoDB" id="4560252at2"/>
<dbReference type="Proteomes" id="UP000198582">
    <property type="component" value="Unassembled WGS sequence"/>
</dbReference>
<name>A0A1H8YT57_9PSEU</name>
<evidence type="ECO:0000313" key="2">
    <source>
        <dbReference type="Proteomes" id="UP000198582"/>
    </source>
</evidence>
<accession>A0A1H8YT57</accession>
<protein>
    <submittedName>
        <fullName evidence="1">Uncharacterized protein</fullName>
    </submittedName>
</protein>
<dbReference type="AlphaFoldDB" id="A0A1H8YT57"/>